<dbReference type="GO" id="GO:0003677">
    <property type="term" value="F:DNA binding"/>
    <property type="evidence" value="ECO:0007669"/>
    <property type="project" value="InterPro"/>
</dbReference>
<dbReference type="PANTHER" id="PTHR21180:SF32">
    <property type="entry name" value="ENDONUCLEASE_EXONUCLEASE_PHOSPHATASE FAMILY DOMAIN-CONTAINING PROTEIN 1"/>
    <property type="match status" value="1"/>
</dbReference>
<keyword evidence="2" id="KW-0472">Membrane</keyword>
<dbReference type="InterPro" id="IPR004509">
    <property type="entry name" value="Competence_ComEA_HhH"/>
</dbReference>
<dbReference type="AlphaFoldDB" id="A0AAE3AYE0"/>
<feature type="region of interest" description="Disordered" evidence="1">
    <location>
        <begin position="74"/>
        <end position="130"/>
    </location>
</feature>
<dbReference type="InterPro" id="IPR051675">
    <property type="entry name" value="Endo/Exo/Phosphatase_dom_1"/>
</dbReference>
<dbReference type="Proteomes" id="UP001199355">
    <property type="component" value="Unassembled WGS sequence"/>
</dbReference>
<evidence type="ECO:0000313" key="4">
    <source>
        <dbReference type="EMBL" id="MCC2167787.1"/>
    </source>
</evidence>
<dbReference type="RefSeq" id="WP_308728299.1">
    <property type="nucleotide sequence ID" value="NZ_JAJEQF010000020.1"/>
</dbReference>
<evidence type="ECO:0000256" key="1">
    <source>
        <dbReference type="SAM" id="MobiDB-lite"/>
    </source>
</evidence>
<keyword evidence="5" id="KW-1185">Reference proteome</keyword>
<proteinExistence type="predicted"/>
<keyword evidence="2" id="KW-0812">Transmembrane</keyword>
<accession>A0AAE3AYE0</accession>
<feature type="domain" description="Helix-hairpin-helix DNA-binding motif class 1" evidence="3">
    <location>
        <begin position="275"/>
        <end position="294"/>
    </location>
</feature>
<dbReference type="GO" id="GO:0006281">
    <property type="term" value="P:DNA repair"/>
    <property type="evidence" value="ECO:0007669"/>
    <property type="project" value="InterPro"/>
</dbReference>
<dbReference type="Gene3D" id="1.10.150.280">
    <property type="entry name" value="AF1531-like domain"/>
    <property type="match status" value="1"/>
</dbReference>
<dbReference type="Pfam" id="PF12836">
    <property type="entry name" value="HHH_3"/>
    <property type="match status" value="1"/>
</dbReference>
<comment type="caution">
    <text evidence="4">The sequence shown here is derived from an EMBL/GenBank/DDBJ whole genome shotgun (WGS) entry which is preliminary data.</text>
</comment>
<name>A0AAE3AYE0_9FIRM</name>
<sequence length="297" mass="31959">MPIFQTVAAACRAAGEKLRSWKQKKRTDRLWRVVLWGILWAMLCPTLGACGAQREELFLSEKESIAYGDGSYVAESDVEDTDQNREAETNAGNTDQNREVESNAGDTDQNRKAEPSAGSTDRTELSDASSEETKTLVVHICGAVSAPGVYELPAGSRIIDAVEAGGGFLPEAEEACCNLAEEIVDGCQIYIMTKSESCADGQTEKKAGIQTSPDSDMQTTDRNVRSNSAPALENGLVNLNTADIAALMTLPGIGESRAKAIISYREQHGAFAKIEDIMKISGIKQAAFSKIKDKITV</sequence>
<dbReference type="EMBL" id="JAJEQF010000020">
    <property type="protein sequence ID" value="MCC2167787.1"/>
    <property type="molecule type" value="Genomic_DNA"/>
</dbReference>
<feature type="transmembrane region" description="Helical" evidence="2">
    <location>
        <begin position="30"/>
        <end position="48"/>
    </location>
</feature>
<evidence type="ECO:0000313" key="5">
    <source>
        <dbReference type="Proteomes" id="UP001199355"/>
    </source>
</evidence>
<dbReference type="SUPFAM" id="SSF47781">
    <property type="entry name" value="RuvA domain 2-like"/>
    <property type="match status" value="1"/>
</dbReference>
<dbReference type="PANTHER" id="PTHR21180">
    <property type="entry name" value="ENDONUCLEASE/EXONUCLEASE/PHOSPHATASE FAMILY DOMAIN-CONTAINING PROTEIN 1"/>
    <property type="match status" value="1"/>
</dbReference>
<gene>
    <name evidence="4" type="ORF">LKD45_08800</name>
</gene>
<dbReference type="InterPro" id="IPR010994">
    <property type="entry name" value="RuvA_2-like"/>
</dbReference>
<reference evidence="4 5" key="1">
    <citation type="submission" date="2021-10" db="EMBL/GenBank/DDBJ databases">
        <title>Anaerobic single-cell dispensing facilitates the cultivation of human gut bacteria.</title>
        <authorList>
            <person name="Afrizal A."/>
        </authorList>
    </citation>
    <scope>NUCLEOTIDE SEQUENCE [LARGE SCALE GENOMIC DNA]</scope>
    <source>
        <strain evidence="4 5">CLA-AA-H244</strain>
    </source>
</reference>
<dbReference type="Pfam" id="PF10531">
    <property type="entry name" value="SLBB"/>
    <property type="match status" value="1"/>
</dbReference>
<feature type="domain" description="Helix-hairpin-helix DNA-binding motif class 1" evidence="3">
    <location>
        <begin position="245"/>
        <end position="264"/>
    </location>
</feature>
<dbReference type="GO" id="GO:0015628">
    <property type="term" value="P:protein secretion by the type II secretion system"/>
    <property type="evidence" value="ECO:0007669"/>
    <property type="project" value="TreeGrafter"/>
</dbReference>
<dbReference type="GO" id="GO:0015627">
    <property type="term" value="C:type II protein secretion system complex"/>
    <property type="evidence" value="ECO:0007669"/>
    <property type="project" value="TreeGrafter"/>
</dbReference>
<dbReference type="InterPro" id="IPR003583">
    <property type="entry name" value="Hlx-hairpin-Hlx_DNA-bd_motif"/>
</dbReference>
<organism evidence="4 5">
    <name type="scientific">Gallintestinimicrobium propionicum</name>
    <dbReference type="NCBI Taxonomy" id="2981770"/>
    <lineage>
        <taxon>Bacteria</taxon>
        <taxon>Bacillati</taxon>
        <taxon>Bacillota</taxon>
        <taxon>Clostridia</taxon>
        <taxon>Lachnospirales</taxon>
        <taxon>Lachnospiraceae</taxon>
        <taxon>Gallintestinimicrobium</taxon>
    </lineage>
</organism>
<evidence type="ECO:0000259" key="3">
    <source>
        <dbReference type="SMART" id="SM00278"/>
    </source>
</evidence>
<evidence type="ECO:0000256" key="2">
    <source>
        <dbReference type="SAM" id="Phobius"/>
    </source>
</evidence>
<dbReference type="SMART" id="SM00278">
    <property type="entry name" value="HhH1"/>
    <property type="match status" value="2"/>
</dbReference>
<dbReference type="NCBIfam" id="TIGR00426">
    <property type="entry name" value="competence protein ComEA helix-hairpin-helix repeat region"/>
    <property type="match status" value="1"/>
</dbReference>
<dbReference type="InterPro" id="IPR019554">
    <property type="entry name" value="Soluble_ligand-bd"/>
</dbReference>
<keyword evidence="2" id="KW-1133">Transmembrane helix</keyword>
<protein>
    <submittedName>
        <fullName evidence="4">Helix-hairpin-helix domain-containing protein</fullName>
    </submittedName>
</protein>